<reference evidence="2 3" key="1">
    <citation type="submission" date="2019-03" db="EMBL/GenBank/DDBJ databases">
        <title>Sapientia aquatica gen. nov., sp. nov., isolated from a crater lake.</title>
        <authorList>
            <person name="Felfoldi T."/>
            <person name="Szabo A."/>
            <person name="Toth E."/>
            <person name="Schumann P."/>
            <person name="Keki Z."/>
            <person name="Marialigeti K."/>
            <person name="Mathe I."/>
        </authorList>
    </citation>
    <scope>NUCLEOTIDE SEQUENCE [LARGE SCALE GENOMIC DNA]</scope>
    <source>
        <strain evidence="2 3">SA-152</strain>
    </source>
</reference>
<dbReference type="InterPro" id="IPR021279">
    <property type="entry name" value="DUF2721"/>
</dbReference>
<sequence>MNIQLADIGKIIQLSIAPVFLLSGVGTHLIVLTNRLGRIIDRSRRLEENLAPDALPHDVELDELYARSHLINRSITLACLCALLICLVIAALFIGDAMEIELAKLIASFFVLGIISLIGSFAYFLREIFVATRTLERDRLRRGAGVVSLKK</sequence>
<organism evidence="2 3">
    <name type="scientific">Sapientia aquatica</name>
    <dbReference type="NCBI Taxonomy" id="1549640"/>
    <lineage>
        <taxon>Bacteria</taxon>
        <taxon>Pseudomonadati</taxon>
        <taxon>Pseudomonadota</taxon>
        <taxon>Betaproteobacteria</taxon>
        <taxon>Burkholderiales</taxon>
        <taxon>Oxalobacteraceae</taxon>
        <taxon>Sapientia</taxon>
    </lineage>
</organism>
<feature type="transmembrane region" description="Helical" evidence="1">
    <location>
        <begin position="106"/>
        <end position="125"/>
    </location>
</feature>
<accession>A0A4V3ATH9</accession>
<evidence type="ECO:0000313" key="3">
    <source>
        <dbReference type="Proteomes" id="UP000294829"/>
    </source>
</evidence>
<dbReference type="AlphaFoldDB" id="A0A4V3ATH9"/>
<protein>
    <submittedName>
        <fullName evidence="2">DUF2721 domain-containing protein</fullName>
    </submittedName>
</protein>
<feature type="transmembrane region" description="Helical" evidence="1">
    <location>
        <begin position="75"/>
        <end position="94"/>
    </location>
</feature>
<dbReference type="OrthoDB" id="5465259at2"/>
<gene>
    <name evidence="2" type="ORF">E2I14_18355</name>
</gene>
<keyword evidence="1" id="KW-0472">Membrane</keyword>
<keyword evidence="3" id="KW-1185">Reference proteome</keyword>
<evidence type="ECO:0000256" key="1">
    <source>
        <dbReference type="SAM" id="Phobius"/>
    </source>
</evidence>
<dbReference type="RefSeq" id="WP_133331263.1">
    <property type="nucleotide sequence ID" value="NZ_SMYL01000018.1"/>
</dbReference>
<feature type="transmembrane region" description="Helical" evidence="1">
    <location>
        <begin position="12"/>
        <end position="32"/>
    </location>
</feature>
<keyword evidence="1" id="KW-0812">Transmembrane</keyword>
<comment type="caution">
    <text evidence="2">The sequence shown here is derived from an EMBL/GenBank/DDBJ whole genome shotgun (WGS) entry which is preliminary data.</text>
</comment>
<proteinExistence type="predicted"/>
<keyword evidence="1" id="KW-1133">Transmembrane helix</keyword>
<dbReference type="EMBL" id="SMYL01000018">
    <property type="protein sequence ID" value="TDK60057.1"/>
    <property type="molecule type" value="Genomic_DNA"/>
</dbReference>
<evidence type="ECO:0000313" key="2">
    <source>
        <dbReference type="EMBL" id="TDK60057.1"/>
    </source>
</evidence>
<name>A0A4V3ATH9_9BURK</name>
<dbReference type="Pfam" id="PF11026">
    <property type="entry name" value="DUF2721"/>
    <property type="match status" value="1"/>
</dbReference>
<dbReference type="Proteomes" id="UP000294829">
    <property type="component" value="Unassembled WGS sequence"/>
</dbReference>